<keyword evidence="2" id="KW-1185">Reference proteome</keyword>
<reference evidence="1" key="1">
    <citation type="journal article" date="2014" name="Int. J. Syst. Evol. Microbiol.">
        <title>Complete genome sequence of Corynebacterium casei LMG S-19264T (=DSM 44701T), isolated from a smear-ripened cheese.</title>
        <authorList>
            <consortium name="US DOE Joint Genome Institute (JGI-PGF)"/>
            <person name="Walter F."/>
            <person name="Albersmeier A."/>
            <person name="Kalinowski J."/>
            <person name="Ruckert C."/>
        </authorList>
    </citation>
    <scope>NUCLEOTIDE SEQUENCE</scope>
    <source>
        <strain evidence="1">CGMCC 1.12987</strain>
    </source>
</reference>
<reference evidence="1" key="2">
    <citation type="submission" date="2020-09" db="EMBL/GenBank/DDBJ databases">
        <authorList>
            <person name="Sun Q."/>
            <person name="Zhou Y."/>
        </authorList>
    </citation>
    <scope>NUCLEOTIDE SEQUENCE</scope>
    <source>
        <strain evidence="1">CGMCC 1.12987</strain>
    </source>
</reference>
<gene>
    <name evidence="1" type="ORF">GCM10010916_06340</name>
</gene>
<protein>
    <submittedName>
        <fullName evidence="1">Uncharacterized protein</fullName>
    </submittedName>
</protein>
<evidence type="ECO:0000313" key="2">
    <source>
        <dbReference type="Proteomes" id="UP000644756"/>
    </source>
</evidence>
<organism evidence="1 2">
    <name type="scientific">Paenibacillus abyssi</name>
    <dbReference type="NCBI Taxonomy" id="1340531"/>
    <lineage>
        <taxon>Bacteria</taxon>
        <taxon>Bacillati</taxon>
        <taxon>Bacillota</taxon>
        <taxon>Bacilli</taxon>
        <taxon>Bacillales</taxon>
        <taxon>Paenibacillaceae</taxon>
        <taxon>Paenibacillus</taxon>
    </lineage>
</organism>
<name>A0A917FLX2_9BACL</name>
<comment type="caution">
    <text evidence="1">The sequence shown here is derived from an EMBL/GenBank/DDBJ whole genome shotgun (WGS) entry which is preliminary data.</text>
</comment>
<evidence type="ECO:0000313" key="1">
    <source>
        <dbReference type="EMBL" id="GGF91731.1"/>
    </source>
</evidence>
<accession>A0A917FLX2</accession>
<dbReference type="EMBL" id="BMGR01000002">
    <property type="protein sequence ID" value="GGF91731.1"/>
    <property type="molecule type" value="Genomic_DNA"/>
</dbReference>
<dbReference type="Proteomes" id="UP000644756">
    <property type="component" value="Unassembled WGS sequence"/>
</dbReference>
<dbReference type="AlphaFoldDB" id="A0A917FLX2"/>
<sequence length="59" mass="6767">MGITKIDRKERPHAGGFFLLDEARETIIYLYTQHGMQLLKVDGARIRQAGSILLIRLIE</sequence>
<proteinExistence type="predicted"/>